<sequence>MAVSNVVVTKTVAGESNQPHRQVLISLDLDASYPAGGYLVPLVGIDNAEGFEIALASAAPITDYRFWWNPSTKRLVVYVLTTGTAAVVGTGVSLAAVTGLLLNCILK</sequence>
<keyword evidence="1" id="KW-1133">Transmembrane helix</keyword>
<gene>
    <name evidence="2" type="ORF">LCGC14_0258900</name>
</gene>
<protein>
    <submittedName>
        <fullName evidence="2">Uncharacterized protein</fullName>
    </submittedName>
</protein>
<reference evidence="2" key="1">
    <citation type="journal article" date="2015" name="Nature">
        <title>Complex archaea that bridge the gap between prokaryotes and eukaryotes.</title>
        <authorList>
            <person name="Spang A."/>
            <person name="Saw J.H."/>
            <person name="Jorgensen S.L."/>
            <person name="Zaremba-Niedzwiedzka K."/>
            <person name="Martijn J."/>
            <person name="Lind A.E."/>
            <person name="van Eijk R."/>
            <person name="Schleper C."/>
            <person name="Guy L."/>
            <person name="Ettema T.J."/>
        </authorList>
    </citation>
    <scope>NUCLEOTIDE SEQUENCE</scope>
</reference>
<accession>A0A0F9U2G8</accession>
<organism evidence="2">
    <name type="scientific">marine sediment metagenome</name>
    <dbReference type="NCBI Taxonomy" id="412755"/>
    <lineage>
        <taxon>unclassified sequences</taxon>
        <taxon>metagenomes</taxon>
        <taxon>ecological metagenomes</taxon>
    </lineage>
</organism>
<evidence type="ECO:0000256" key="1">
    <source>
        <dbReference type="SAM" id="Phobius"/>
    </source>
</evidence>
<proteinExistence type="predicted"/>
<name>A0A0F9U2G8_9ZZZZ</name>
<dbReference type="EMBL" id="LAZR01000138">
    <property type="protein sequence ID" value="KKN87435.1"/>
    <property type="molecule type" value="Genomic_DNA"/>
</dbReference>
<dbReference type="AlphaFoldDB" id="A0A0F9U2G8"/>
<keyword evidence="1" id="KW-0812">Transmembrane</keyword>
<evidence type="ECO:0000313" key="2">
    <source>
        <dbReference type="EMBL" id="KKN87435.1"/>
    </source>
</evidence>
<comment type="caution">
    <text evidence="2">The sequence shown here is derived from an EMBL/GenBank/DDBJ whole genome shotgun (WGS) entry which is preliminary data.</text>
</comment>
<feature type="transmembrane region" description="Helical" evidence="1">
    <location>
        <begin position="75"/>
        <end position="102"/>
    </location>
</feature>
<keyword evidence="1" id="KW-0472">Membrane</keyword>